<dbReference type="GO" id="GO:0005524">
    <property type="term" value="F:ATP binding"/>
    <property type="evidence" value="ECO:0007669"/>
    <property type="project" value="UniProtKB-KW"/>
</dbReference>
<feature type="compositionally biased region" description="Basic residues" evidence="3">
    <location>
        <begin position="557"/>
        <end position="574"/>
    </location>
</feature>
<name>A0A3B1BFC7_9ZZZZ</name>
<dbReference type="PANTHER" id="PTHR42855:SF2">
    <property type="entry name" value="DRUG RESISTANCE ABC TRANSPORTER,ATP-BINDING PROTEIN"/>
    <property type="match status" value="1"/>
</dbReference>
<feature type="domain" description="ABC transporter" evidence="4">
    <location>
        <begin position="2"/>
        <end position="261"/>
    </location>
</feature>
<gene>
    <name evidence="5" type="ORF">MNBD_NITROSPINAE02-954</name>
</gene>
<dbReference type="InterPro" id="IPR032524">
    <property type="entry name" value="ABC_tran_C"/>
</dbReference>
<dbReference type="Pfam" id="PF16326">
    <property type="entry name" value="ABC_tran_CTD"/>
    <property type="match status" value="1"/>
</dbReference>
<evidence type="ECO:0000256" key="2">
    <source>
        <dbReference type="ARBA" id="ARBA00022840"/>
    </source>
</evidence>
<dbReference type="SMART" id="SM00382">
    <property type="entry name" value="AAA"/>
    <property type="match status" value="2"/>
</dbReference>
<dbReference type="Gene3D" id="3.40.50.300">
    <property type="entry name" value="P-loop containing nucleotide triphosphate hydrolases"/>
    <property type="match status" value="2"/>
</dbReference>
<dbReference type="InterPro" id="IPR051309">
    <property type="entry name" value="ABCF_ATPase"/>
</dbReference>
<dbReference type="PROSITE" id="PS50893">
    <property type="entry name" value="ABC_TRANSPORTER_2"/>
    <property type="match status" value="2"/>
</dbReference>
<evidence type="ECO:0000313" key="5">
    <source>
        <dbReference type="EMBL" id="VAX16819.1"/>
    </source>
</evidence>
<dbReference type="Pfam" id="PF12848">
    <property type="entry name" value="ABC_tran_Xtn"/>
    <property type="match status" value="1"/>
</dbReference>
<dbReference type="InterPro" id="IPR032781">
    <property type="entry name" value="ABC_tran_Xtn"/>
</dbReference>
<dbReference type="Pfam" id="PF00005">
    <property type="entry name" value="ABC_tran"/>
    <property type="match status" value="2"/>
</dbReference>
<feature type="region of interest" description="Disordered" evidence="3">
    <location>
        <begin position="551"/>
        <end position="575"/>
    </location>
</feature>
<protein>
    <submittedName>
        <fullName evidence="5">Bis-ABC ATPase YheS</fullName>
    </submittedName>
</protein>
<organism evidence="5">
    <name type="scientific">hydrothermal vent metagenome</name>
    <dbReference type="NCBI Taxonomy" id="652676"/>
    <lineage>
        <taxon>unclassified sequences</taxon>
        <taxon>metagenomes</taxon>
        <taxon>ecological metagenomes</taxon>
    </lineage>
</organism>
<dbReference type="Gene3D" id="1.10.287.380">
    <property type="entry name" value="Valyl-tRNA synthetase, C-terminal domain"/>
    <property type="match status" value="1"/>
</dbReference>
<dbReference type="CDD" id="cd03221">
    <property type="entry name" value="ABCF_EF-3"/>
    <property type="match status" value="2"/>
</dbReference>
<proteinExistence type="predicted"/>
<accession>A0A3B1BFC7</accession>
<dbReference type="GO" id="GO:0016887">
    <property type="term" value="F:ATP hydrolysis activity"/>
    <property type="evidence" value="ECO:0007669"/>
    <property type="project" value="InterPro"/>
</dbReference>
<dbReference type="SUPFAM" id="SSF52540">
    <property type="entry name" value="P-loop containing nucleoside triphosphate hydrolases"/>
    <property type="match status" value="2"/>
</dbReference>
<dbReference type="AlphaFoldDB" id="A0A3B1BFC7"/>
<dbReference type="InterPro" id="IPR027417">
    <property type="entry name" value="P-loop_NTPase"/>
</dbReference>
<dbReference type="EMBL" id="UOGE01000016">
    <property type="protein sequence ID" value="VAX16819.1"/>
    <property type="molecule type" value="Genomic_DNA"/>
</dbReference>
<keyword evidence="1" id="KW-0547">Nucleotide-binding</keyword>
<evidence type="ECO:0000259" key="4">
    <source>
        <dbReference type="PROSITE" id="PS50893"/>
    </source>
</evidence>
<dbReference type="InterPro" id="IPR017871">
    <property type="entry name" value="ABC_transporter-like_CS"/>
</dbReference>
<sequence length="657" mass="73435">MIRLENITKTYGGVPLFSELSLHIRPGVRIGLVGANGAGKTTLLNILAGETELDEGTRIVSGKIRVGMLRQEIGGDEDETLLASVLAGATHISRMQAAMEAATGRLDEAEREGNLDRVEKLAALYSEAEERFAGAGGYFIEGKAKAIISGLGFKEEDMERRVGAFSGGWRMRIYLARLLLSEPDLLLLDEPTNHLDLESSIWLESFLLAYEGGLVIISHDRYFLNRMVDAIADIDYKKLTLYPYPYDRYIEEKEKRRALLDSAANRQHKEIERQERFIERFRAKNTKATVVQSRIKALAKIDRITTTRESSGIGFKFHETGRISNIPVEVGQVKVAYGENIVYDRLDFIMRRGDRIALVGPNGAGKSTLIKLLSGSVPHLEGRVRIAENVSMKYFAQHQLDTLNPKNSVLEEVISGIPFGAIPRARTILGGFLFRKDDVDKKVEILSGGEKSRVALAKIALSPTNLLLLDEPTNHLDLKSRQALEKSLAQYGGCILFISHDRAFIDAVANKIVHVENGELTEFLGNWEYYEKKRGERIDRYKAPLPAVVNEAAKASGPKKSRKESRKEAARKRKAVNEAVAPVKKEIASIEKRISEIDKQTEALNTQLSDQDTYDNPEKSRELGKQLAHLNKENGQLIAKWELLSKELEEINSAMAR</sequence>
<evidence type="ECO:0000256" key="1">
    <source>
        <dbReference type="ARBA" id="ARBA00022741"/>
    </source>
</evidence>
<dbReference type="InterPro" id="IPR003439">
    <property type="entry name" value="ABC_transporter-like_ATP-bd"/>
</dbReference>
<feature type="domain" description="ABC transporter" evidence="4">
    <location>
        <begin position="328"/>
        <end position="542"/>
    </location>
</feature>
<dbReference type="FunFam" id="3.40.50.300:FF:000011">
    <property type="entry name" value="Putative ABC transporter ATP-binding component"/>
    <property type="match status" value="1"/>
</dbReference>
<reference evidence="5" key="1">
    <citation type="submission" date="2018-06" db="EMBL/GenBank/DDBJ databases">
        <authorList>
            <person name="Zhirakovskaya E."/>
        </authorList>
    </citation>
    <scope>NUCLEOTIDE SEQUENCE</scope>
</reference>
<dbReference type="GO" id="GO:0003677">
    <property type="term" value="F:DNA binding"/>
    <property type="evidence" value="ECO:0007669"/>
    <property type="project" value="InterPro"/>
</dbReference>
<dbReference type="PROSITE" id="PS00211">
    <property type="entry name" value="ABC_TRANSPORTER_1"/>
    <property type="match status" value="1"/>
</dbReference>
<dbReference type="InterPro" id="IPR003593">
    <property type="entry name" value="AAA+_ATPase"/>
</dbReference>
<dbReference type="InterPro" id="IPR037118">
    <property type="entry name" value="Val-tRNA_synth_C_sf"/>
</dbReference>
<evidence type="ECO:0000256" key="3">
    <source>
        <dbReference type="SAM" id="MobiDB-lite"/>
    </source>
</evidence>
<dbReference type="PANTHER" id="PTHR42855">
    <property type="entry name" value="ABC TRANSPORTER ATP-BINDING SUBUNIT"/>
    <property type="match status" value="1"/>
</dbReference>
<keyword evidence="2" id="KW-0067">ATP-binding</keyword>